<dbReference type="InterPro" id="IPR003423">
    <property type="entry name" value="OMP_efflux"/>
</dbReference>
<keyword evidence="6 10" id="KW-0472">Membrane</keyword>
<dbReference type="EMBL" id="QANS01000006">
    <property type="protein sequence ID" value="PTU30230.1"/>
    <property type="molecule type" value="Genomic_DNA"/>
</dbReference>
<evidence type="ECO:0000256" key="10">
    <source>
        <dbReference type="RuleBase" id="RU362097"/>
    </source>
</evidence>
<dbReference type="SUPFAM" id="SSF56954">
    <property type="entry name" value="Outer membrane efflux proteins (OEP)"/>
    <property type="match status" value="1"/>
</dbReference>
<sequence>MINKKLLVATAASAMLAACAGLPGKPQPPKLNKEVPMAGVNTPANGKWPDAQWWKRYNDPQLDALIDLALKGSPTLAAAQTRFDSAVQTVRAASAAAGVRADANATWTRQRISDSGLIPPQFLGFNWYSQADLGLKFSYTFDWWGKQHAQIESVVDQMHAAEAENAAAGLALTTAVADAYFGLQSDQARLEVAQVVTRGAVKIRELSELRVKSGIDPQDHLSQADSDVALAREQIVQLEGSAKLRRVALAALVGVSPEQLPALQSKPLPIVDAQLPANVSIDLIARRPDIIASRWQVESAARSVDQARAEFFPDITINALAGLSAIDMSKLMRASSSVFNFGPALHLPIFDGGLIRARYGISQAQLDSAVASYNTTLLDAARDLATQALTAQQINALRQERNTQLVAAKAQFDSALAREKQGLTDLRVPLQVDVTYQQQLDAMLVLNTQAISADIAMAKALGGGYVPSTKPEQTN</sequence>
<evidence type="ECO:0000256" key="5">
    <source>
        <dbReference type="ARBA" id="ARBA00022729"/>
    </source>
</evidence>
<feature type="signal peptide" evidence="10">
    <location>
        <begin position="1"/>
        <end position="20"/>
    </location>
</feature>
<evidence type="ECO:0000256" key="3">
    <source>
        <dbReference type="ARBA" id="ARBA00022452"/>
    </source>
</evidence>
<dbReference type="NCBIfam" id="TIGR01845">
    <property type="entry name" value="outer_NodT"/>
    <property type="match status" value="1"/>
</dbReference>
<dbReference type="AlphaFoldDB" id="A0A2T5MCD7"/>
<evidence type="ECO:0000256" key="8">
    <source>
        <dbReference type="ARBA" id="ARBA00023288"/>
    </source>
</evidence>
<evidence type="ECO:0000256" key="9">
    <source>
        <dbReference type="ARBA" id="ARBA00037313"/>
    </source>
</evidence>
<evidence type="ECO:0000313" key="11">
    <source>
        <dbReference type="EMBL" id="PTU30230.1"/>
    </source>
</evidence>
<keyword evidence="7 10" id="KW-0564">Palmitate</keyword>
<dbReference type="GO" id="GO:0009279">
    <property type="term" value="C:cell outer membrane"/>
    <property type="evidence" value="ECO:0007669"/>
    <property type="project" value="UniProtKB-SubCell"/>
</dbReference>
<evidence type="ECO:0000256" key="6">
    <source>
        <dbReference type="ARBA" id="ARBA00023136"/>
    </source>
</evidence>
<comment type="caution">
    <text evidence="11">The sequence shown here is derived from an EMBL/GenBank/DDBJ whole genome shotgun (WGS) entry which is preliminary data.</text>
</comment>
<dbReference type="PANTHER" id="PTHR30203">
    <property type="entry name" value="OUTER MEMBRANE CATION EFFLUX PROTEIN"/>
    <property type="match status" value="1"/>
</dbReference>
<keyword evidence="4 10" id="KW-0812">Transmembrane</keyword>
<proteinExistence type="inferred from homology"/>
<evidence type="ECO:0000313" key="12">
    <source>
        <dbReference type="Proteomes" id="UP000244248"/>
    </source>
</evidence>
<keyword evidence="5 10" id="KW-0732">Signal</keyword>
<comment type="similarity">
    <text evidence="2 10">Belongs to the outer membrane factor (OMF) (TC 1.B.17) family.</text>
</comment>
<keyword evidence="3 10" id="KW-1134">Transmembrane beta strand</keyword>
<name>A0A2T5MCD7_9GAMM</name>
<dbReference type="Proteomes" id="UP000244248">
    <property type="component" value="Unassembled WGS sequence"/>
</dbReference>
<accession>A0A2T5MCD7</accession>
<dbReference type="GO" id="GO:0015562">
    <property type="term" value="F:efflux transmembrane transporter activity"/>
    <property type="evidence" value="ECO:0007669"/>
    <property type="project" value="InterPro"/>
</dbReference>
<reference evidence="11 12" key="1">
    <citation type="submission" date="2018-04" db="EMBL/GenBank/DDBJ databases">
        <title>Novel species isolated from glacier.</title>
        <authorList>
            <person name="Liu Q."/>
            <person name="Xin Y.-H."/>
        </authorList>
    </citation>
    <scope>NUCLEOTIDE SEQUENCE [LARGE SCALE GENOMIC DNA]</scope>
    <source>
        <strain evidence="11 12">GT1R17</strain>
    </source>
</reference>
<keyword evidence="12" id="KW-1185">Reference proteome</keyword>
<gene>
    <name evidence="11" type="ORF">CJD38_14865</name>
</gene>
<keyword evidence="8 10" id="KW-0449">Lipoprotein</keyword>
<dbReference type="PANTHER" id="PTHR30203:SF20">
    <property type="entry name" value="MULTIDRUG RESISTANCE OUTER MEMBRANE PROTEIN MDTP-RELATED"/>
    <property type="match status" value="1"/>
</dbReference>
<organism evidence="11 12">
    <name type="scientific">Stenotrophobium rhamnosiphilum</name>
    <dbReference type="NCBI Taxonomy" id="2029166"/>
    <lineage>
        <taxon>Bacteria</taxon>
        <taxon>Pseudomonadati</taxon>
        <taxon>Pseudomonadota</taxon>
        <taxon>Gammaproteobacteria</taxon>
        <taxon>Nevskiales</taxon>
        <taxon>Nevskiaceae</taxon>
        <taxon>Stenotrophobium</taxon>
    </lineage>
</organism>
<evidence type="ECO:0000256" key="7">
    <source>
        <dbReference type="ARBA" id="ARBA00023139"/>
    </source>
</evidence>
<dbReference type="Gene3D" id="2.20.200.10">
    <property type="entry name" value="Outer membrane efflux proteins (OEP)"/>
    <property type="match status" value="1"/>
</dbReference>
<dbReference type="Pfam" id="PF02321">
    <property type="entry name" value="OEP"/>
    <property type="match status" value="2"/>
</dbReference>
<dbReference type="InterPro" id="IPR010131">
    <property type="entry name" value="MdtP/NodT-like"/>
</dbReference>
<dbReference type="RefSeq" id="WP_107941171.1">
    <property type="nucleotide sequence ID" value="NZ_QANS01000006.1"/>
</dbReference>
<comment type="subcellular location">
    <subcellularLocation>
        <location evidence="10">Cell outer membrane</location>
        <topology evidence="10">Lipid-anchor</topology>
    </subcellularLocation>
    <subcellularLocation>
        <location evidence="1">Membrane</location>
    </subcellularLocation>
</comment>
<comment type="function">
    <text evidence="9">Could be involved in resistance to puromycin, acriflavine and tetraphenylarsonium chloride.</text>
</comment>
<dbReference type="OrthoDB" id="9770517at2"/>
<dbReference type="Gene3D" id="1.20.1600.10">
    <property type="entry name" value="Outer membrane efflux proteins (OEP)"/>
    <property type="match status" value="1"/>
</dbReference>
<evidence type="ECO:0000256" key="1">
    <source>
        <dbReference type="ARBA" id="ARBA00004370"/>
    </source>
</evidence>
<dbReference type="PROSITE" id="PS51257">
    <property type="entry name" value="PROKAR_LIPOPROTEIN"/>
    <property type="match status" value="1"/>
</dbReference>
<evidence type="ECO:0000256" key="2">
    <source>
        <dbReference type="ARBA" id="ARBA00007613"/>
    </source>
</evidence>
<protein>
    <submittedName>
        <fullName evidence="11">RND transporter</fullName>
    </submittedName>
</protein>
<evidence type="ECO:0000256" key="4">
    <source>
        <dbReference type="ARBA" id="ARBA00022692"/>
    </source>
</evidence>
<feature type="chain" id="PRO_5015368714" evidence="10">
    <location>
        <begin position="21"/>
        <end position="475"/>
    </location>
</feature>